<dbReference type="SUPFAM" id="SSF53067">
    <property type="entry name" value="Actin-like ATPase domain"/>
    <property type="match status" value="1"/>
</dbReference>
<dbReference type="Gene3D" id="3.30.420.40">
    <property type="match status" value="1"/>
</dbReference>
<gene>
    <name evidence="1" type="ORF">ENUP19_0219G0029</name>
</gene>
<reference evidence="1 2" key="1">
    <citation type="journal article" date="2019" name="PLoS Negl. Trop. Dis.">
        <title>Whole genome sequencing of Entamoeba nuttalli reveals mammalian host-related molecular signatures and a novel octapeptide-repeat surface protein.</title>
        <authorList>
            <person name="Tanaka M."/>
            <person name="Makiuchi T."/>
            <person name="Komiyama T."/>
            <person name="Shiina T."/>
            <person name="Osaki K."/>
            <person name="Tachibana H."/>
        </authorList>
    </citation>
    <scope>NUCLEOTIDE SEQUENCE [LARGE SCALE GENOMIC DNA]</scope>
    <source>
        <strain evidence="1 2">P19-061405</strain>
    </source>
</reference>
<keyword evidence="2" id="KW-1185">Reference proteome</keyword>
<evidence type="ECO:0000313" key="2">
    <source>
        <dbReference type="Proteomes" id="UP001628156"/>
    </source>
</evidence>
<sequence>MSDQTVVSVGIDFGTTFSSIAYYDPVNKVAYTINDEGGNNQMPSWVSFA</sequence>
<dbReference type="EMBL" id="BAAFRS010000219">
    <property type="protein sequence ID" value="GAB1224811.1"/>
    <property type="molecule type" value="Genomic_DNA"/>
</dbReference>
<comment type="caution">
    <text evidence="1">The sequence shown here is derived from an EMBL/GenBank/DDBJ whole genome shotgun (WGS) entry which is preliminary data.</text>
</comment>
<name>A0ABQ0DPN6_9EUKA</name>
<protein>
    <recommendedName>
        <fullName evidence="3">Heat shock protein 70</fullName>
    </recommendedName>
</protein>
<evidence type="ECO:0000313" key="1">
    <source>
        <dbReference type="EMBL" id="GAB1224811.1"/>
    </source>
</evidence>
<proteinExistence type="predicted"/>
<dbReference type="Proteomes" id="UP001628156">
    <property type="component" value="Unassembled WGS sequence"/>
</dbReference>
<accession>A0ABQ0DPN6</accession>
<organism evidence="1 2">
    <name type="scientific">Entamoeba nuttalli</name>
    <dbReference type="NCBI Taxonomy" id="412467"/>
    <lineage>
        <taxon>Eukaryota</taxon>
        <taxon>Amoebozoa</taxon>
        <taxon>Evosea</taxon>
        <taxon>Archamoebae</taxon>
        <taxon>Mastigamoebida</taxon>
        <taxon>Entamoebidae</taxon>
        <taxon>Entamoeba</taxon>
    </lineage>
</organism>
<dbReference type="InterPro" id="IPR043129">
    <property type="entry name" value="ATPase_NBD"/>
</dbReference>
<evidence type="ECO:0008006" key="3">
    <source>
        <dbReference type="Google" id="ProtNLM"/>
    </source>
</evidence>